<dbReference type="RefSeq" id="XP_031569474.1">
    <property type="nucleotide sequence ID" value="XM_031713614.1"/>
</dbReference>
<evidence type="ECO:0000313" key="8">
    <source>
        <dbReference type="Proteomes" id="UP000515163"/>
    </source>
</evidence>
<keyword evidence="8" id="KW-1185">Reference proteome</keyword>
<organism evidence="8 9">
    <name type="scientific">Actinia tenebrosa</name>
    <name type="common">Australian red waratah sea anemone</name>
    <dbReference type="NCBI Taxonomy" id="6105"/>
    <lineage>
        <taxon>Eukaryota</taxon>
        <taxon>Metazoa</taxon>
        <taxon>Cnidaria</taxon>
        <taxon>Anthozoa</taxon>
        <taxon>Hexacorallia</taxon>
        <taxon>Actiniaria</taxon>
        <taxon>Actiniidae</taxon>
        <taxon>Actinia</taxon>
    </lineage>
</organism>
<dbReference type="InterPro" id="IPR050578">
    <property type="entry name" value="MARVEL-CKLF_proteins"/>
</dbReference>
<dbReference type="AlphaFoldDB" id="A0A6P8IR97"/>
<proteinExistence type="predicted"/>
<gene>
    <name evidence="9" type="primary">LOC116303976</name>
</gene>
<dbReference type="GO" id="GO:0016020">
    <property type="term" value="C:membrane"/>
    <property type="evidence" value="ECO:0007669"/>
    <property type="project" value="UniProtKB-SubCell"/>
</dbReference>
<evidence type="ECO:0000313" key="9">
    <source>
        <dbReference type="RefSeq" id="XP_031569474.1"/>
    </source>
</evidence>
<evidence type="ECO:0000256" key="1">
    <source>
        <dbReference type="ARBA" id="ARBA00004141"/>
    </source>
</evidence>
<sequence length="140" mass="15206">MANLDLNEGYARSTKGLLKIFVIITTCVAFAVYIDHYGRVHYGRGDFFTSVHIAGFAIAIIIFLVFLVSLENSLGSARCWNILNMVASLILGILCIVSSALVIGDSGKRAPDPLIAAIVFGFISGVLFLVDALIHFKEIR</sequence>
<dbReference type="Pfam" id="PF01284">
    <property type="entry name" value="MARVEL"/>
    <property type="match status" value="1"/>
</dbReference>
<dbReference type="PANTHER" id="PTHR22776">
    <property type="entry name" value="MARVEL-CONTAINING POTENTIAL LIPID RAFT-ASSOCIATED PROTEIN"/>
    <property type="match status" value="1"/>
</dbReference>
<dbReference type="OrthoDB" id="5979281at2759"/>
<reference evidence="9" key="1">
    <citation type="submission" date="2025-08" db="UniProtKB">
        <authorList>
            <consortium name="RefSeq"/>
        </authorList>
    </citation>
    <scope>IDENTIFICATION</scope>
</reference>
<feature type="domain" description="MARVEL" evidence="7">
    <location>
        <begin position="10"/>
        <end position="140"/>
    </location>
</feature>
<dbReference type="GeneID" id="116303976"/>
<dbReference type="InterPro" id="IPR008253">
    <property type="entry name" value="Marvel"/>
</dbReference>
<keyword evidence="4 5" id="KW-0472">Membrane</keyword>
<evidence type="ECO:0000256" key="4">
    <source>
        <dbReference type="ARBA" id="ARBA00023136"/>
    </source>
</evidence>
<keyword evidence="2 5" id="KW-0812">Transmembrane</keyword>
<feature type="transmembrane region" description="Helical" evidence="6">
    <location>
        <begin position="115"/>
        <end position="134"/>
    </location>
</feature>
<evidence type="ECO:0000256" key="3">
    <source>
        <dbReference type="ARBA" id="ARBA00022989"/>
    </source>
</evidence>
<dbReference type="PROSITE" id="PS51225">
    <property type="entry name" value="MARVEL"/>
    <property type="match status" value="1"/>
</dbReference>
<evidence type="ECO:0000256" key="5">
    <source>
        <dbReference type="PROSITE-ProRule" id="PRU00581"/>
    </source>
</evidence>
<dbReference type="PANTHER" id="PTHR22776:SF49">
    <property type="entry name" value="MARVEL DOMAIN-CONTAINING PROTEIN"/>
    <property type="match status" value="1"/>
</dbReference>
<evidence type="ECO:0000256" key="2">
    <source>
        <dbReference type="ARBA" id="ARBA00022692"/>
    </source>
</evidence>
<dbReference type="InParanoid" id="A0A6P8IR97"/>
<feature type="transmembrane region" description="Helical" evidence="6">
    <location>
        <begin position="82"/>
        <end position="103"/>
    </location>
</feature>
<feature type="transmembrane region" description="Helical" evidence="6">
    <location>
        <begin position="16"/>
        <end position="35"/>
    </location>
</feature>
<dbReference type="KEGG" id="aten:116303976"/>
<accession>A0A6P8IR97</accession>
<protein>
    <submittedName>
        <fullName evidence="9">Uncharacterized protein LOC116303976</fullName>
    </submittedName>
</protein>
<evidence type="ECO:0000256" key="6">
    <source>
        <dbReference type="SAM" id="Phobius"/>
    </source>
</evidence>
<evidence type="ECO:0000259" key="7">
    <source>
        <dbReference type="PROSITE" id="PS51225"/>
    </source>
</evidence>
<keyword evidence="3 6" id="KW-1133">Transmembrane helix</keyword>
<name>A0A6P8IR97_ACTTE</name>
<feature type="transmembrane region" description="Helical" evidence="6">
    <location>
        <begin position="47"/>
        <end position="70"/>
    </location>
</feature>
<comment type="subcellular location">
    <subcellularLocation>
        <location evidence="1">Membrane</location>
        <topology evidence="1">Multi-pass membrane protein</topology>
    </subcellularLocation>
</comment>
<dbReference type="Proteomes" id="UP000515163">
    <property type="component" value="Unplaced"/>
</dbReference>